<keyword evidence="3" id="KW-1185">Reference proteome</keyword>
<dbReference type="Proteomes" id="UP000024404">
    <property type="component" value="Unassembled WGS sequence"/>
</dbReference>
<dbReference type="AlphaFoldDB" id="A0A8R1XN91"/>
<dbReference type="EMBL" id="CMVM020000398">
    <property type="status" value="NOT_ANNOTATED_CDS"/>
    <property type="molecule type" value="Genomic_DNA"/>
</dbReference>
<evidence type="ECO:0000313" key="2">
    <source>
        <dbReference type="EnsemblMetazoa" id="OVOC12165.1"/>
    </source>
</evidence>
<accession>A0A8R1XN91</accession>
<feature type="region of interest" description="Disordered" evidence="1">
    <location>
        <begin position="426"/>
        <end position="450"/>
    </location>
</feature>
<reference evidence="2" key="2">
    <citation type="submission" date="2022-06" db="UniProtKB">
        <authorList>
            <consortium name="EnsemblMetazoa"/>
        </authorList>
    </citation>
    <scope>IDENTIFICATION</scope>
</reference>
<dbReference type="EMBL" id="CMVM020000399">
    <property type="status" value="NOT_ANNOTATED_CDS"/>
    <property type="molecule type" value="Genomic_DNA"/>
</dbReference>
<name>A0A8R1XN91_ONCVO</name>
<proteinExistence type="predicted"/>
<organism evidence="2 3">
    <name type="scientific">Onchocerca volvulus</name>
    <dbReference type="NCBI Taxonomy" id="6282"/>
    <lineage>
        <taxon>Eukaryota</taxon>
        <taxon>Metazoa</taxon>
        <taxon>Ecdysozoa</taxon>
        <taxon>Nematoda</taxon>
        <taxon>Chromadorea</taxon>
        <taxon>Rhabditida</taxon>
        <taxon>Spirurina</taxon>
        <taxon>Spiruromorpha</taxon>
        <taxon>Filarioidea</taxon>
        <taxon>Onchocercidae</taxon>
        <taxon>Onchocerca</taxon>
    </lineage>
</organism>
<sequence>MDKVTYEFQEKVVAIVWDWSSVQVPLDKITLFISKIRFTVAENLDEYQPHECAFLVYCDTRFTPLAITRELAKSPDVDIHHIESHESSWGICKKLHRFHADYDPGVIVLISGPSTAYGPILTKFSRCGWRVQLFHPENAPKDYVDYGDHNWPIERLLDGEIENINISVNFPHTVYFLINELCKNDESLGFLSNVTEQYQSSVIYFNEKAAEAIVELKAFDVERAISLLEARVRACSPNNGVPIASATDTYRLEILTNADFLSNIKISKLTKGSNEKEPNIPYSNGSTDITTTLEATIGNNLNAATKITTTPYPMMPSLNLMQQLAFPLRLDITSAAIAHSNTSTSPTPAAIFNIAAAANITTHTAAMLQHATTPTTAFHPYAAVQMAVAAATAATTTVATAASPSQFLQQQQQIIQQIQANNCNLNDTTNEYHQNDNESNDLEEDSNSHKEVKIEVFSEDENDYDDNGDDNYALKETDNKNNWELECNKSLDENTNLDQSYNDVPTYDVNEYPSLPSTGSDNPLCYSAVVKGIKPLHNNNKPLYSPLKECSNAISQRNTTTYTNMNAGSTQMSQWDQMIIERGGKFNKPAPQCIHWNNPKHRLDFPCRFWHPREQCRYYPHCSNTADECGFAHPFCGDFCRCPKGKRDPQKNHRIPEERYYGSGDRMKYTSNGDVL</sequence>
<dbReference type="EnsemblMetazoa" id="OVOC12165.1">
    <property type="protein sequence ID" value="OVOC12165.1"/>
    <property type="gene ID" value="WBGene00248974"/>
</dbReference>
<protein>
    <submittedName>
        <fullName evidence="2">Uncharacterized protein</fullName>
    </submittedName>
</protein>
<dbReference type="EMBL" id="CMVM020000400">
    <property type="status" value="NOT_ANNOTATED_CDS"/>
    <property type="molecule type" value="Genomic_DNA"/>
</dbReference>
<evidence type="ECO:0000313" key="3">
    <source>
        <dbReference type="Proteomes" id="UP000024404"/>
    </source>
</evidence>
<reference evidence="3" key="1">
    <citation type="submission" date="2013-10" db="EMBL/GenBank/DDBJ databases">
        <title>Genome sequencing of Onchocerca volvulus.</title>
        <authorList>
            <person name="Cotton J."/>
            <person name="Tsai J."/>
            <person name="Stanley E."/>
            <person name="Tracey A."/>
            <person name="Holroyd N."/>
            <person name="Lustigman S."/>
            <person name="Berriman M."/>
        </authorList>
    </citation>
    <scope>NUCLEOTIDE SEQUENCE</scope>
</reference>
<evidence type="ECO:0000256" key="1">
    <source>
        <dbReference type="SAM" id="MobiDB-lite"/>
    </source>
</evidence>